<dbReference type="PROSITE" id="PS50975">
    <property type="entry name" value="ATP_GRASP"/>
    <property type="match status" value="1"/>
</dbReference>
<accession>A0ABN1GUB7</accession>
<dbReference type="SUPFAM" id="SSF56059">
    <property type="entry name" value="Glutathione synthetase ATP-binding domain-like"/>
    <property type="match status" value="1"/>
</dbReference>
<proteinExistence type="predicted"/>
<dbReference type="RefSeq" id="WP_343792122.1">
    <property type="nucleotide sequence ID" value="NZ_BAAAGA010000002.1"/>
</dbReference>
<protein>
    <submittedName>
        <fullName evidence="3">ATP-grasp domain-containing protein</fullName>
    </submittedName>
</protein>
<feature type="domain" description="ATP-grasp" evidence="2">
    <location>
        <begin position="119"/>
        <end position="294"/>
    </location>
</feature>
<evidence type="ECO:0000313" key="3">
    <source>
        <dbReference type="EMBL" id="GAA0619764.1"/>
    </source>
</evidence>
<name>A0ABN1GUB7_9CAUL</name>
<evidence type="ECO:0000313" key="4">
    <source>
        <dbReference type="Proteomes" id="UP001501352"/>
    </source>
</evidence>
<dbReference type="InterPro" id="IPR011761">
    <property type="entry name" value="ATP-grasp"/>
</dbReference>
<evidence type="ECO:0000259" key="2">
    <source>
        <dbReference type="PROSITE" id="PS50975"/>
    </source>
</evidence>
<reference evidence="3 4" key="1">
    <citation type="journal article" date="2019" name="Int. J. Syst. Evol. Microbiol.">
        <title>The Global Catalogue of Microorganisms (GCM) 10K type strain sequencing project: providing services to taxonomists for standard genome sequencing and annotation.</title>
        <authorList>
            <consortium name="The Broad Institute Genomics Platform"/>
            <consortium name="The Broad Institute Genome Sequencing Center for Infectious Disease"/>
            <person name="Wu L."/>
            <person name="Ma J."/>
        </authorList>
    </citation>
    <scope>NUCLEOTIDE SEQUENCE [LARGE SCALE GENOMIC DNA]</scope>
    <source>
        <strain evidence="3 4">JCM 12928</strain>
    </source>
</reference>
<organism evidence="3 4">
    <name type="scientific">Brevundimonas kwangchunensis</name>
    <dbReference type="NCBI Taxonomy" id="322163"/>
    <lineage>
        <taxon>Bacteria</taxon>
        <taxon>Pseudomonadati</taxon>
        <taxon>Pseudomonadota</taxon>
        <taxon>Alphaproteobacteria</taxon>
        <taxon>Caulobacterales</taxon>
        <taxon>Caulobacteraceae</taxon>
        <taxon>Brevundimonas</taxon>
    </lineage>
</organism>
<dbReference type="Proteomes" id="UP001501352">
    <property type="component" value="Unassembled WGS sequence"/>
</dbReference>
<keyword evidence="1" id="KW-0547">Nucleotide-binding</keyword>
<keyword evidence="4" id="KW-1185">Reference proteome</keyword>
<gene>
    <name evidence="3" type="ORF">GCM10009422_14190</name>
</gene>
<sequence length="374" mass="40307">MAERVLITGARAAAALDLARSLRAAGFEPHLADCSPARLARWSRTAGPVHRYAAPVQTPARFAQDVRALVARLDPVRIIPTCEEVFHLSALAAIDGFANRLFAPEVESLAELHAKDRFAALCRTLGVDAPQTRMAADAADLPREGLEALVLKPVWSRFGARTLVGPTPEQLQALRPSPTEPWVVQQRILGEDVSLYAVCNDGRIDALSVYGSPLRSRGGAALAFRPLGPVQTERLRRMIEPLAAWAGDGQLSFDAVIDAGDRPWLIECNPRATSGVHLFDRSADFGRALMARGHADMADRPRCLGPAVWSRGARGLGEDVLSAPADPLPSLGALVDAAAFACDALRTGRTLTEAMTADIEWNGQPLEPDRWSRT</sequence>
<dbReference type="EMBL" id="BAAAGA010000002">
    <property type="protein sequence ID" value="GAA0619764.1"/>
    <property type="molecule type" value="Genomic_DNA"/>
</dbReference>
<comment type="caution">
    <text evidence="3">The sequence shown here is derived from an EMBL/GenBank/DDBJ whole genome shotgun (WGS) entry which is preliminary data.</text>
</comment>
<keyword evidence="1" id="KW-0067">ATP-binding</keyword>
<evidence type="ECO:0000256" key="1">
    <source>
        <dbReference type="PROSITE-ProRule" id="PRU00409"/>
    </source>
</evidence>
<dbReference type="Gene3D" id="3.30.470.20">
    <property type="entry name" value="ATP-grasp fold, B domain"/>
    <property type="match status" value="1"/>
</dbReference>